<dbReference type="EMBL" id="CACRXK020008329">
    <property type="protein sequence ID" value="CAB4014501.1"/>
    <property type="molecule type" value="Genomic_DNA"/>
</dbReference>
<dbReference type="GO" id="GO:0009725">
    <property type="term" value="P:response to hormone"/>
    <property type="evidence" value="ECO:0007669"/>
    <property type="project" value="TreeGrafter"/>
</dbReference>
<dbReference type="Pfam" id="PF12489">
    <property type="entry name" value="ARA70"/>
    <property type="match status" value="1"/>
</dbReference>
<dbReference type="Proteomes" id="UP001152795">
    <property type="component" value="Unassembled WGS sequence"/>
</dbReference>
<keyword evidence="3" id="KW-1185">Reference proteome</keyword>
<dbReference type="GO" id="GO:0003713">
    <property type="term" value="F:transcription coactivator activity"/>
    <property type="evidence" value="ECO:0007669"/>
    <property type="project" value="InterPro"/>
</dbReference>
<dbReference type="AlphaFoldDB" id="A0A6S7JBX9"/>
<dbReference type="InterPro" id="IPR039947">
    <property type="entry name" value="NCoA-4"/>
</dbReference>
<organism evidence="2 3">
    <name type="scientific">Paramuricea clavata</name>
    <name type="common">Red gorgonian</name>
    <name type="synonym">Violescent sea-whip</name>
    <dbReference type="NCBI Taxonomy" id="317549"/>
    <lineage>
        <taxon>Eukaryota</taxon>
        <taxon>Metazoa</taxon>
        <taxon>Cnidaria</taxon>
        <taxon>Anthozoa</taxon>
        <taxon>Octocorallia</taxon>
        <taxon>Malacalcyonacea</taxon>
        <taxon>Plexauridae</taxon>
        <taxon>Paramuricea</taxon>
    </lineage>
</organism>
<dbReference type="GO" id="GO:0006879">
    <property type="term" value="P:intracellular iron ion homeostasis"/>
    <property type="evidence" value="ECO:0007669"/>
    <property type="project" value="InterPro"/>
</dbReference>
<evidence type="ECO:0000313" key="2">
    <source>
        <dbReference type="EMBL" id="CAB4014501.1"/>
    </source>
</evidence>
<comment type="caution">
    <text evidence="2">The sequence shown here is derived from an EMBL/GenBank/DDBJ whole genome shotgun (WGS) entry which is preliminary data.</text>
</comment>
<dbReference type="PANTHER" id="PTHR17085">
    <property type="entry name" value="NUCLEAR RECEPTOR COACTIVATOR 4"/>
    <property type="match status" value="1"/>
</dbReference>
<feature type="domain" description="Nuclear receptor coactivator 4 N-terminal" evidence="1">
    <location>
        <begin position="39"/>
        <end position="100"/>
    </location>
</feature>
<accession>A0A6S7JBX9</accession>
<dbReference type="PANTHER" id="PTHR17085:SF3">
    <property type="entry name" value="NUCLEAR RECEPTOR COACTIVATOR 4"/>
    <property type="match status" value="1"/>
</dbReference>
<evidence type="ECO:0000259" key="1">
    <source>
        <dbReference type="Pfam" id="PF12489"/>
    </source>
</evidence>
<protein>
    <recommendedName>
        <fullName evidence="1">Nuclear receptor coactivator 4 N-terminal domain-containing protein</fullName>
    </recommendedName>
</protein>
<evidence type="ECO:0000313" key="3">
    <source>
        <dbReference type="Proteomes" id="UP001152795"/>
    </source>
</evidence>
<sequence>MNADESISQLGNVNELRQAIESIKSALSLISTQKNLFQENVLVAKNQIQDDVSFHLELLRNREVWLLEQVDVHSQLKEETFESHFNELCVLLAKLEVYEQLLELQELQGSQVIARQAMEIISKLSKEVSHFEEASGIVFSADNFALSDAVKNYGNIVEGEPGESALKTARVYKKKSASTDRSQESIALIQEHFKRVAMSPRKDWLVGGLEVKESRKDFGIVWKYFEELKSSDSEEWLYKKSQPIDVETVSNRFKEHFQQVQSSPATEWLQPGVAIDDGDNSSGFPGYTTLDTSENIKAWLMRPLENLSLSSKGEDLIDEGISLFRHCSVETSEEGVDGKNGWLLDEKLRDGSSQDSQGYPISGSSTSHPPQVTEIGSWLHRFRESTGTSTSDWLIESESKVEPEYCDWLTQESIDQCTSCSKECPKDTFSVFRNVLNSSRSEWLTTVSDW</sequence>
<gene>
    <name evidence="2" type="ORF">PACLA_8A008339</name>
</gene>
<proteinExistence type="predicted"/>
<reference evidence="2" key="1">
    <citation type="submission" date="2020-04" db="EMBL/GenBank/DDBJ databases">
        <authorList>
            <person name="Alioto T."/>
            <person name="Alioto T."/>
            <person name="Gomez Garrido J."/>
        </authorList>
    </citation>
    <scope>NUCLEOTIDE SEQUENCE</scope>
    <source>
        <strain evidence="2">A484AB</strain>
    </source>
</reference>
<dbReference type="InterPro" id="IPR022174">
    <property type="entry name" value="NCOA4_N"/>
</dbReference>
<dbReference type="OrthoDB" id="6334544at2759"/>
<name>A0A6S7JBX9_PARCT</name>